<proteinExistence type="predicted"/>
<dbReference type="PROSITE" id="PS51186">
    <property type="entry name" value="GNAT"/>
    <property type="match status" value="1"/>
</dbReference>
<dbReference type="InterPro" id="IPR016181">
    <property type="entry name" value="Acyl_CoA_acyltransferase"/>
</dbReference>
<evidence type="ECO:0000313" key="2">
    <source>
        <dbReference type="EMBL" id="OZM58218.1"/>
    </source>
</evidence>
<dbReference type="EMBL" id="NPIA01000001">
    <property type="protein sequence ID" value="OZM58218.1"/>
    <property type="molecule type" value="Genomic_DNA"/>
</dbReference>
<accession>A0A263BXB2</accession>
<dbReference type="GO" id="GO:0016747">
    <property type="term" value="F:acyltransferase activity, transferring groups other than amino-acyl groups"/>
    <property type="evidence" value="ECO:0007669"/>
    <property type="project" value="InterPro"/>
</dbReference>
<dbReference type="PANTHER" id="PTHR43415">
    <property type="entry name" value="SPERMIDINE N(1)-ACETYLTRANSFERASE"/>
    <property type="match status" value="1"/>
</dbReference>
<name>A0A263BXB2_9BACI</name>
<dbReference type="SUPFAM" id="SSF55729">
    <property type="entry name" value="Acyl-CoA N-acyltransferases (Nat)"/>
    <property type="match status" value="1"/>
</dbReference>
<evidence type="ECO:0000313" key="3">
    <source>
        <dbReference type="Proteomes" id="UP000217083"/>
    </source>
</evidence>
<evidence type="ECO:0000259" key="1">
    <source>
        <dbReference type="PROSITE" id="PS51186"/>
    </source>
</evidence>
<organism evidence="2 3">
    <name type="scientific">Lottiidibacillus patelloidae</name>
    <dbReference type="NCBI Taxonomy" id="2670334"/>
    <lineage>
        <taxon>Bacteria</taxon>
        <taxon>Bacillati</taxon>
        <taxon>Bacillota</taxon>
        <taxon>Bacilli</taxon>
        <taxon>Bacillales</taxon>
        <taxon>Bacillaceae</taxon>
        <taxon>Lottiidibacillus</taxon>
    </lineage>
</organism>
<gene>
    <name evidence="2" type="ORF">CIB95_01200</name>
</gene>
<dbReference type="RefSeq" id="WP_094920740.1">
    <property type="nucleotide sequence ID" value="NZ_NPIA01000001.1"/>
</dbReference>
<reference evidence="2 3" key="2">
    <citation type="submission" date="2017-09" db="EMBL/GenBank/DDBJ databases">
        <title>Bacillus patelloidae sp. nov., isolated from the intestinal tract of a marine limpet.</title>
        <authorList>
            <person name="Liu R."/>
            <person name="Dong C."/>
            <person name="Shao Z."/>
        </authorList>
    </citation>
    <scope>NUCLEOTIDE SEQUENCE [LARGE SCALE GENOMIC DNA]</scope>
    <source>
        <strain evidence="2 3">SA5d-4</strain>
    </source>
</reference>
<feature type="domain" description="N-acetyltransferase" evidence="1">
    <location>
        <begin position="2"/>
        <end position="162"/>
    </location>
</feature>
<dbReference type="AlphaFoldDB" id="A0A263BXB2"/>
<sequence>MYTYIEFTKEMALELIDFLTSETWSFHGQENPTEESIRRNLENGFYTEKGNRTFWITNNDKKIGLIRLFDLEDPTCLFDIRLKEKWRGKGIGKEAVNWLTNFVFSTYPEMIRIEGHTRVDNYAMRKTFFKSGYVKEAYHRQSWRQRGNLYDSVGYAMIREDWENKTKTSINDDFPY</sequence>
<dbReference type="InterPro" id="IPR000182">
    <property type="entry name" value="GNAT_dom"/>
</dbReference>
<dbReference type="Gene3D" id="3.40.630.30">
    <property type="match status" value="1"/>
</dbReference>
<keyword evidence="2" id="KW-0808">Transferase</keyword>
<dbReference type="PANTHER" id="PTHR43415:SF3">
    <property type="entry name" value="GNAT-FAMILY ACETYLTRANSFERASE"/>
    <property type="match status" value="1"/>
</dbReference>
<protein>
    <submittedName>
        <fullName evidence="2">GNAT family N-acetyltransferase</fullName>
    </submittedName>
</protein>
<reference evidence="3" key="1">
    <citation type="submission" date="2017-08" db="EMBL/GenBank/DDBJ databases">
        <authorList>
            <person name="Huang Z."/>
        </authorList>
    </citation>
    <scope>NUCLEOTIDE SEQUENCE [LARGE SCALE GENOMIC DNA]</scope>
    <source>
        <strain evidence="3">SA5d-4</strain>
    </source>
</reference>
<dbReference type="Proteomes" id="UP000217083">
    <property type="component" value="Unassembled WGS sequence"/>
</dbReference>
<dbReference type="CDD" id="cd04301">
    <property type="entry name" value="NAT_SF"/>
    <property type="match status" value="1"/>
</dbReference>
<dbReference type="Pfam" id="PF13302">
    <property type="entry name" value="Acetyltransf_3"/>
    <property type="match status" value="1"/>
</dbReference>
<comment type="caution">
    <text evidence="2">The sequence shown here is derived from an EMBL/GenBank/DDBJ whole genome shotgun (WGS) entry which is preliminary data.</text>
</comment>
<keyword evidence="3" id="KW-1185">Reference proteome</keyword>